<dbReference type="PANTHER" id="PTHR31944:SF129">
    <property type="entry name" value="ASPYRIDONES CLUSTER REGULATOR APDR-RELATED"/>
    <property type="match status" value="1"/>
</dbReference>
<evidence type="ECO:0000313" key="10">
    <source>
        <dbReference type="Proteomes" id="UP000002035"/>
    </source>
</evidence>
<dbReference type="OrthoDB" id="4337792at2759"/>
<feature type="domain" description="Xylanolytic transcriptional activator regulatory" evidence="8">
    <location>
        <begin position="202"/>
        <end position="413"/>
    </location>
</feature>
<dbReference type="GO" id="GO:0005634">
    <property type="term" value="C:nucleus"/>
    <property type="evidence" value="ECO:0007669"/>
    <property type="project" value="TreeGrafter"/>
</dbReference>
<dbReference type="GO" id="GO:0006351">
    <property type="term" value="P:DNA-templated transcription"/>
    <property type="evidence" value="ECO:0007669"/>
    <property type="project" value="InterPro"/>
</dbReference>
<dbReference type="CDD" id="cd12148">
    <property type="entry name" value="fungal_TF_MHR"/>
    <property type="match status" value="1"/>
</dbReference>
<accession>C5G0H4</accession>
<dbReference type="eggNOG" id="ENOG502SMMJ">
    <property type="taxonomic scope" value="Eukaryota"/>
</dbReference>
<dbReference type="Pfam" id="PF04082">
    <property type="entry name" value="Fungal_trans"/>
    <property type="match status" value="1"/>
</dbReference>
<organism evidence="9 10">
    <name type="scientific">Arthroderma otae (strain ATCC MYA-4605 / CBS 113480)</name>
    <name type="common">Microsporum canis</name>
    <dbReference type="NCBI Taxonomy" id="554155"/>
    <lineage>
        <taxon>Eukaryota</taxon>
        <taxon>Fungi</taxon>
        <taxon>Dikarya</taxon>
        <taxon>Ascomycota</taxon>
        <taxon>Pezizomycotina</taxon>
        <taxon>Eurotiomycetes</taxon>
        <taxon>Eurotiomycetidae</taxon>
        <taxon>Onygenales</taxon>
        <taxon>Arthrodermataceae</taxon>
        <taxon>Microsporum</taxon>
    </lineage>
</organism>
<dbReference type="GeneID" id="9227823"/>
<dbReference type="RefSeq" id="XP_002843363.1">
    <property type="nucleotide sequence ID" value="XM_002843317.1"/>
</dbReference>
<evidence type="ECO:0000313" key="9">
    <source>
        <dbReference type="EMBL" id="EEQ35627.1"/>
    </source>
</evidence>
<dbReference type="PANTHER" id="PTHR31944">
    <property type="entry name" value="HEME-RESPONSIVE ZINC FINGER TRANSCRIPTION FACTOR HAP1"/>
    <property type="match status" value="1"/>
</dbReference>
<dbReference type="EMBL" id="DS995708">
    <property type="protein sequence ID" value="EEQ35627.1"/>
    <property type="molecule type" value="Genomic_DNA"/>
</dbReference>
<sequence>MSSPHVSQPEPGARAPLPVSTVAGHHRGGLINTIDVGAEDLYPPTPLLLDPGASASWLDPAELDEISLPFGLPVEPGNNNATFCLDPSIIGTHTLETSLDIIEGTANSSGSSSNASSGQESPKKLWLYGPSHWMTLCQKYEKQGLFDDINDAVFGGEGHPILQKCKQLGRTLKTTGRPNPKLLSQPLTRFIPSRETADRLVQLYLRTFESVFRVLHVPTFKQEYEQYWDDPQAASESFVLLLLLVMAIGTCFYQDLCLSDGANDGTTLHERSTQWIFAAHMRLVVPFRKRNLNIRGVQLQCLLVLALLTNTSTVGGDLFWITTASLVQSAMAVGLHIKPVEFAIGPLEAEIRRRLWATVLELVVQASLDSGVDPIISAEALESCELPSNLDDCQISKSTEILPESKPTGCFTQNSIQCALMRSLPIRLKITETLSRFHAKLQYEVARQMGAELTAILRETSDLIDSFTTTQPSVFQVQLQDLLARRFLLVLHGQFAHKASSDVNYYYSRTVCLESSQLLLAALHTHGSNKPYGGQDANTVPSVQEDCINLLVYGDGIFKNVFLAAVITVCAEYLTQLRDDSSPAASSLSRRELLQSIEDGAALTRRRILMGETSVKAHVFLACVLAKAGGSRRRGQHRGATTRPRVDQVVAETAQRTEKRNAGG</sequence>
<dbReference type="GO" id="GO:0008270">
    <property type="term" value="F:zinc ion binding"/>
    <property type="evidence" value="ECO:0007669"/>
    <property type="project" value="InterPro"/>
</dbReference>
<dbReference type="GO" id="GO:0000978">
    <property type="term" value="F:RNA polymerase II cis-regulatory region sequence-specific DNA binding"/>
    <property type="evidence" value="ECO:0007669"/>
    <property type="project" value="TreeGrafter"/>
</dbReference>
<dbReference type="InterPro" id="IPR007219">
    <property type="entry name" value="XnlR_reg_dom"/>
</dbReference>
<dbReference type="VEuPathDB" id="FungiDB:MCYG_08446"/>
<dbReference type="Proteomes" id="UP000002035">
    <property type="component" value="Unassembled WGS sequence"/>
</dbReference>
<keyword evidence="2" id="KW-0862">Zinc</keyword>
<dbReference type="HOGENOM" id="CLU_007091_3_2_1"/>
<keyword evidence="3" id="KW-0805">Transcription regulation</keyword>
<evidence type="ECO:0000259" key="8">
    <source>
        <dbReference type="Pfam" id="PF04082"/>
    </source>
</evidence>
<evidence type="ECO:0000256" key="3">
    <source>
        <dbReference type="ARBA" id="ARBA00023015"/>
    </source>
</evidence>
<dbReference type="AlphaFoldDB" id="C5G0H4"/>
<evidence type="ECO:0000256" key="1">
    <source>
        <dbReference type="ARBA" id="ARBA00022723"/>
    </source>
</evidence>
<gene>
    <name evidence="9" type="ORF">MCYG_08446</name>
</gene>
<feature type="region of interest" description="Disordered" evidence="7">
    <location>
        <begin position="633"/>
        <end position="664"/>
    </location>
</feature>
<evidence type="ECO:0000256" key="2">
    <source>
        <dbReference type="ARBA" id="ARBA00022833"/>
    </source>
</evidence>
<dbReference type="OMA" id="VGHEILC"/>
<keyword evidence="10" id="KW-1185">Reference proteome</keyword>
<evidence type="ECO:0000256" key="4">
    <source>
        <dbReference type="ARBA" id="ARBA00023125"/>
    </source>
</evidence>
<dbReference type="GO" id="GO:0001228">
    <property type="term" value="F:DNA-binding transcription activator activity, RNA polymerase II-specific"/>
    <property type="evidence" value="ECO:0007669"/>
    <property type="project" value="TreeGrafter"/>
</dbReference>
<evidence type="ECO:0000256" key="6">
    <source>
        <dbReference type="ARBA" id="ARBA00023242"/>
    </source>
</evidence>
<keyword evidence="5" id="KW-0804">Transcription</keyword>
<evidence type="ECO:0000256" key="5">
    <source>
        <dbReference type="ARBA" id="ARBA00023163"/>
    </source>
</evidence>
<protein>
    <submittedName>
        <fullName evidence="9">C6 zinc finger domain-containing protein</fullName>
    </submittedName>
</protein>
<keyword evidence="6" id="KW-0539">Nucleus</keyword>
<keyword evidence="1" id="KW-0479">Metal-binding</keyword>
<name>C5G0H4_ARTOC</name>
<proteinExistence type="predicted"/>
<evidence type="ECO:0000256" key="7">
    <source>
        <dbReference type="SAM" id="MobiDB-lite"/>
    </source>
</evidence>
<dbReference type="InterPro" id="IPR051430">
    <property type="entry name" value="Fungal_TF_Env_Response"/>
</dbReference>
<keyword evidence="4" id="KW-0238">DNA-binding</keyword>
<reference evidence="10" key="1">
    <citation type="journal article" date="2012" name="MBio">
        <title>Comparative genome analysis of Trichophyton rubrum and related dermatophytes reveals candidate genes involved in infection.</title>
        <authorList>
            <person name="Martinez D.A."/>
            <person name="Oliver B.G."/>
            <person name="Graeser Y."/>
            <person name="Goldberg J.M."/>
            <person name="Li W."/>
            <person name="Martinez-Rossi N.M."/>
            <person name="Monod M."/>
            <person name="Shelest E."/>
            <person name="Barton R.C."/>
            <person name="Birch E."/>
            <person name="Brakhage A.A."/>
            <person name="Chen Z."/>
            <person name="Gurr S.J."/>
            <person name="Heiman D."/>
            <person name="Heitman J."/>
            <person name="Kosti I."/>
            <person name="Rossi A."/>
            <person name="Saif S."/>
            <person name="Samalova M."/>
            <person name="Saunders C.W."/>
            <person name="Shea T."/>
            <person name="Summerbell R.C."/>
            <person name="Xu J."/>
            <person name="Young S."/>
            <person name="Zeng Q."/>
            <person name="Birren B.W."/>
            <person name="Cuomo C.A."/>
            <person name="White T.C."/>
        </authorList>
    </citation>
    <scope>NUCLEOTIDE SEQUENCE [LARGE SCALE GENOMIC DNA]</scope>
    <source>
        <strain evidence="10">ATCC MYA-4605 / CBS 113480</strain>
    </source>
</reference>
<feature type="compositionally biased region" description="Basic and acidic residues" evidence="7">
    <location>
        <begin position="655"/>
        <end position="664"/>
    </location>
</feature>